<comment type="subunit">
    <text evidence="3">The glycine cleavage system is composed of four proteins: P, T, L and H.</text>
</comment>
<dbReference type="InterPro" id="IPR003016">
    <property type="entry name" value="2-oxoA_DH_lipoyl-BS"/>
</dbReference>
<dbReference type="GO" id="GO:0019464">
    <property type="term" value="P:glycine decarboxylation via glycine cleavage system"/>
    <property type="evidence" value="ECO:0007669"/>
    <property type="project" value="UniProtKB-UniRule"/>
</dbReference>
<dbReference type="OrthoDB" id="9796712at2"/>
<dbReference type="GO" id="GO:0005829">
    <property type="term" value="C:cytosol"/>
    <property type="evidence" value="ECO:0007669"/>
    <property type="project" value="TreeGrafter"/>
</dbReference>
<reference evidence="6 7" key="1">
    <citation type="submission" date="2018-08" db="EMBL/GenBank/DDBJ databases">
        <title>Genomic Encyclopedia of Type Strains, Phase IV (KMG-IV): sequencing the most valuable type-strain genomes for metagenomic binning, comparative biology and taxonomic classification.</title>
        <authorList>
            <person name="Goeker M."/>
        </authorList>
    </citation>
    <scope>NUCLEOTIDE SEQUENCE [LARGE SCALE GENOMIC DNA]</scope>
    <source>
        <strain evidence="6 7">BW863</strain>
    </source>
</reference>
<dbReference type="InterPro" id="IPR002930">
    <property type="entry name" value="GCV_H"/>
</dbReference>
<dbReference type="PANTHER" id="PTHR11715:SF3">
    <property type="entry name" value="GLYCINE CLEAVAGE SYSTEM H PROTEIN-RELATED"/>
    <property type="match status" value="1"/>
</dbReference>
<dbReference type="Gene3D" id="2.40.50.100">
    <property type="match status" value="1"/>
</dbReference>
<evidence type="ECO:0000259" key="5">
    <source>
        <dbReference type="PROSITE" id="PS50968"/>
    </source>
</evidence>
<dbReference type="PANTHER" id="PTHR11715">
    <property type="entry name" value="GLYCINE CLEAVAGE SYSTEM H PROTEIN"/>
    <property type="match status" value="1"/>
</dbReference>
<dbReference type="Proteomes" id="UP000256900">
    <property type="component" value="Unassembled WGS sequence"/>
</dbReference>
<dbReference type="GO" id="GO:0009249">
    <property type="term" value="P:protein lipoylation"/>
    <property type="evidence" value="ECO:0007669"/>
    <property type="project" value="TreeGrafter"/>
</dbReference>
<dbReference type="NCBIfam" id="TIGR00527">
    <property type="entry name" value="gcvH"/>
    <property type="match status" value="1"/>
</dbReference>
<evidence type="ECO:0000256" key="4">
    <source>
        <dbReference type="PIRSR" id="PIRSR617453-50"/>
    </source>
</evidence>
<dbReference type="GO" id="GO:0005960">
    <property type="term" value="C:glycine cleavage complex"/>
    <property type="evidence" value="ECO:0007669"/>
    <property type="project" value="InterPro"/>
</dbReference>
<dbReference type="RefSeq" id="WP_115837170.1">
    <property type="nucleotide sequence ID" value="NZ_CP025086.1"/>
</dbReference>
<gene>
    <name evidence="3" type="primary">gcvH</name>
    <name evidence="6" type="ORF">DES32_2636</name>
</gene>
<dbReference type="Pfam" id="PF01597">
    <property type="entry name" value="GCV_H"/>
    <property type="match status" value="1"/>
</dbReference>
<feature type="modified residue" description="N6-lipoyllysine" evidence="3 4">
    <location>
        <position position="58"/>
    </location>
</feature>
<evidence type="ECO:0000313" key="7">
    <source>
        <dbReference type="Proteomes" id="UP000256900"/>
    </source>
</evidence>
<dbReference type="NCBIfam" id="NF002270">
    <property type="entry name" value="PRK01202.1"/>
    <property type="match status" value="1"/>
</dbReference>
<dbReference type="EMBL" id="QUMO01000004">
    <property type="protein sequence ID" value="REF84527.1"/>
    <property type="molecule type" value="Genomic_DNA"/>
</dbReference>
<dbReference type="InterPro" id="IPR033753">
    <property type="entry name" value="GCV_H/Fam206"/>
</dbReference>
<name>A0A3D9YPM7_9HYPH</name>
<dbReference type="CDD" id="cd06848">
    <property type="entry name" value="GCS_H"/>
    <property type="match status" value="1"/>
</dbReference>
<evidence type="ECO:0000256" key="1">
    <source>
        <dbReference type="ARBA" id="ARBA00009249"/>
    </source>
</evidence>
<dbReference type="PROSITE" id="PS50968">
    <property type="entry name" value="BIOTINYL_LIPOYL"/>
    <property type="match status" value="1"/>
</dbReference>
<feature type="domain" description="Lipoyl-binding" evidence="5">
    <location>
        <begin position="17"/>
        <end position="99"/>
    </location>
</feature>
<proteinExistence type="inferred from homology"/>
<dbReference type="InterPro" id="IPR017453">
    <property type="entry name" value="GCV_H_sub"/>
</dbReference>
<protein>
    <recommendedName>
        <fullName evidence="3">Glycine cleavage system H protein</fullName>
    </recommendedName>
</protein>
<sequence>MLKFTGAHEWLKLDGDVAVVGITRHAAGQIGDLVFVELPKIGAALKTGERAVVLESIKATAEIRAPVAGEVIEINEDVVAHPPHIAADPQGEGWLYRLRVDDVAAVNALMDEAAYRHFLGAAA</sequence>
<comment type="similarity">
    <text evidence="1 3">Belongs to the GcvH family.</text>
</comment>
<organism evidence="6 7">
    <name type="scientific">Methylovirgula ligni</name>
    <dbReference type="NCBI Taxonomy" id="569860"/>
    <lineage>
        <taxon>Bacteria</taxon>
        <taxon>Pseudomonadati</taxon>
        <taxon>Pseudomonadota</taxon>
        <taxon>Alphaproteobacteria</taxon>
        <taxon>Hyphomicrobiales</taxon>
        <taxon>Beijerinckiaceae</taxon>
        <taxon>Methylovirgula</taxon>
    </lineage>
</organism>
<dbReference type="InterPro" id="IPR000089">
    <property type="entry name" value="Biotin_lipoyl"/>
</dbReference>
<dbReference type="InterPro" id="IPR011053">
    <property type="entry name" value="Single_hybrid_motif"/>
</dbReference>
<keyword evidence="7" id="KW-1185">Reference proteome</keyword>
<dbReference type="PROSITE" id="PS00189">
    <property type="entry name" value="LIPOYL"/>
    <property type="match status" value="1"/>
</dbReference>
<dbReference type="HAMAP" id="MF_00272">
    <property type="entry name" value="GcvH"/>
    <property type="match status" value="1"/>
</dbReference>
<evidence type="ECO:0000256" key="3">
    <source>
        <dbReference type="HAMAP-Rule" id="MF_00272"/>
    </source>
</evidence>
<evidence type="ECO:0000313" key="6">
    <source>
        <dbReference type="EMBL" id="REF84527.1"/>
    </source>
</evidence>
<keyword evidence="2 3" id="KW-0450">Lipoyl</keyword>
<evidence type="ECO:0000256" key="2">
    <source>
        <dbReference type="ARBA" id="ARBA00022823"/>
    </source>
</evidence>
<accession>A0A3D9YPM7</accession>
<comment type="cofactor">
    <cofactor evidence="3">
        <name>(R)-lipoate</name>
        <dbReference type="ChEBI" id="CHEBI:83088"/>
    </cofactor>
    <text evidence="3">Binds 1 lipoyl cofactor covalently.</text>
</comment>
<dbReference type="AlphaFoldDB" id="A0A3D9YPM7"/>
<comment type="function">
    <text evidence="3">The glycine cleavage system catalyzes the degradation of glycine. The H protein shuttles the methylamine group of glycine from the P protein to the T protein.</text>
</comment>
<dbReference type="SUPFAM" id="SSF51230">
    <property type="entry name" value="Single hybrid motif"/>
    <property type="match status" value="1"/>
</dbReference>
<comment type="caution">
    <text evidence="6">The sequence shown here is derived from an EMBL/GenBank/DDBJ whole genome shotgun (WGS) entry which is preliminary data.</text>
</comment>